<accession>A0A0G1CMD7</accession>
<dbReference type="InterPro" id="IPR007813">
    <property type="entry name" value="PilN"/>
</dbReference>
<gene>
    <name evidence="2" type="ORF">UV61_C0006G0141</name>
</gene>
<name>A0A0G1CMD7_9BACT</name>
<dbReference type="AlphaFoldDB" id="A0A0G1CMD7"/>
<proteinExistence type="predicted"/>
<feature type="transmembrane region" description="Helical" evidence="1">
    <location>
        <begin position="29"/>
        <end position="47"/>
    </location>
</feature>
<keyword evidence="1" id="KW-1133">Transmembrane helix</keyword>
<organism evidence="2 3">
    <name type="scientific">Candidatus Gottesmanbacteria bacterium GW2011_GWB1_43_11</name>
    <dbReference type="NCBI Taxonomy" id="1618446"/>
    <lineage>
        <taxon>Bacteria</taxon>
        <taxon>Candidatus Gottesmaniibacteriota</taxon>
    </lineage>
</organism>
<evidence type="ECO:0000313" key="3">
    <source>
        <dbReference type="Proteomes" id="UP000034050"/>
    </source>
</evidence>
<protein>
    <submittedName>
        <fullName evidence="2">Fimbrial assembly family protein</fullName>
    </submittedName>
</protein>
<dbReference type="EMBL" id="LCFD01000006">
    <property type="protein sequence ID" value="KKS86940.1"/>
    <property type="molecule type" value="Genomic_DNA"/>
</dbReference>
<dbReference type="Proteomes" id="UP000034050">
    <property type="component" value="Unassembled WGS sequence"/>
</dbReference>
<comment type="caution">
    <text evidence="2">The sequence shown here is derived from an EMBL/GenBank/DDBJ whole genome shotgun (WGS) entry which is preliminary data.</text>
</comment>
<dbReference type="InterPro" id="IPR052534">
    <property type="entry name" value="Extracell_DNA_Util/SecSys_Comp"/>
</dbReference>
<evidence type="ECO:0000256" key="1">
    <source>
        <dbReference type="SAM" id="Phobius"/>
    </source>
</evidence>
<sequence>MPAININLLPQKDFEKTPLGKLLSWSLSYGRYIIICTEIIVLLAFIYRFSLDRKITDFNDEIDQKSAIIQANQEFEGKFRNLQGRVGQIGGLITDQNLMVQVIHHLEQITPEGIKLTTLNISNTSVSLSASANSNQDLALFIYQLKTSNLLAQINLTSLSKNAGGQALFTIDAAVRPRPGALAGGTP</sequence>
<reference evidence="2 3" key="1">
    <citation type="journal article" date="2015" name="Nature">
        <title>rRNA introns, odd ribosomes, and small enigmatic genomes across a large radiation of phyla.</title>
        <authorList>
            <person name="Brown C.T."/>
            <person name="Hug L.A."/>
            <person name="Thomas B.C."/>
            <person name="Sharon I."/>
            <person name="Castelle C.J."/>
            <person name="Singh A."/>
            <person name="Wilkins M.J."/>
            <person name="Williams K.H."/>
            <person name="Banfield J.F."/>
        </authorList>
    </citation>
    <scope>NUCLEOTIDE SEQUENCE [LARGE SCALE GENOMIC DNA]</scope>
</reference>
<dbReference type="PANTHER" id="PTHR40278">
    <property type="entry name" value="DNA UTILIZATION PROTEIN HOFN"/>
    <property type="match status" value="1"/>
</dbReference>
<keyword evidence="1" id="KW-0472">Membrane</keyword>
<dbReference type="STRING" id="1618446.UV61_C0006G0141"/>
<evidence type="ECO:0000313" key="2">
    <source>
        <dbReference type="EMBL" id="KKS86940.1"/>
    </source>
</evidence>
<dbReference type="Pfam" id="PF05137">
    <property type="entry name" value="PilN"/>
    <property type="match status" value="1"/>
</dbReference>
<keyword evidence="1" id="KW-0812">Transmembrane</keyword>
<dbReference type="PANTHER" id="PTHR40278:SF1">
    <property type="entry name" value="DNA UTILIZATION PROTEIN HOFN"/>
    <property type="match status" value="1"/>
</dbReference>